<dbReference type="RefSeq" id="WP_162672274.1">
    <property type="nucleotide sequence ID" value="NZ_LR593886.1"/>
</dbReference>
<proteinExistence type="predicted"/>
<sequence>MTATTYTDLLPKHEGPQMTLLWNPGLISGCGVAEIQGRRDATTYAVVELPTDWNGRAFRLEKVAGEGTDATEEVYSVFCSNNGRQDRCECRGFTRWGHCKHVDAINTTIANRWL</sequence>
<keyword evidence="1" id="KW-0862">Zinc</keyword>
<reference evidence="3 4" key="1">
    <citation type="submission" date="2019-05" db="EMBL/GenBank/DDBJ databases">
        <authorList>
            <consortium name="Science for Life Laboratories"/>
        </authorList>
    </citation>
    <scope>NUCLEOTIDE SEQUENCE [LARGE SCALE GENOMIC DNA]</scope>
    <source>
        <strain evidence="3">Soil9</strain>
    </source>
</reference>
<evidence type="ECO:0000256" key="1">
    <source>
        <dbReference type="PROSITE-ProRule" id="PRU00325"/>
    </source>
</evidence>
<evidence type="ECO:0000313" key="4">
    <source>
        <dbReference type="Proteomes" id="UP000464178"/>
    </source>
</evidence>
<keyword evidence="1" id="KW-0479">Metal-binding</keyword>
<protein>
    <submittedName>
        <fullName evidence="3">Disease resistance protein (Tir-nbs-lrr class)</fullName>
    </submittedName>
</protein>
<organism evidence="3 4">
    <name type="scientific">Gemmata massiliana</name>
    <dbReference type="NCBI Taxonomy" id="1210884"/>
    <lineage>
        <taxon>Bacteria</taxon>
        <taxon>Pseudomonadati</taxon>
        <taxon>Planctomycetota</taxon>
        <taxon>Planctomycetia</taxon>
        <taxon>Gemmatales</taxon>
        <taxon>Gemmataceae</taxon>
        <taxon>Gemmata</taxon>
    </lineage>
</organism>
<gene>
    <name evidence="3" type="ORF">SOIL9_80600</name>
</gene>
<dbReference type="KEGG" id="gms:SOIL9_80600"/>
<evidence type="ECO:0000313" key="3">
    <source>
        <dbReference type="EMBL" id="VTS00809.1"/>
    </source>
</evidence>
<dbReference type="InterPro" id="IPR007527">
    <property type="entry name" value="Znf_SWIM"/>
</dbReference>
<accession>A0A6P2DGS4</accession>
<dbReference type="PROSITE" id="PS50966">
    <property type="entry name" value="ZF_SWIM"/>
    <property type="match status" value="1"/>
</dbReference>
<dbReference type="Proteomes" id="UP000464178">
    <property type="component" value="Chromosome"/>
</dbReference>
<dbReference type="EMBL" id="LR593886">
    <property type="protein sequence ID" value="VTS00809.1"/>
    <property type="molecule type" value="Genomic_DNA"/>
</dbReference>
<evidence type="ECO:0000259" key="2">
    <source>
        <dbReference type="PROSITE" id="PS50966"/>
    </source>
</evidence>
<name>A0A6P2DGS4_9BACT</name>
<dbReference type="GO" id="GO:0008270">
    <property type="term" value="F:zinc ion binding"/>
    <property type="evidence" value="ECO:0007669"/>
    <property type="project" value="UniProtKB-KW"/>
</dbReference>
<keyword evidence="1" id="KW-0863">Zinc-finger</keyword>
<feature type="domain" description="SWIM-type" evidence="2">
    <location>
        <begin position="75"/>
        <end position="110"/>
    </location>
</feature>
<keyword evidence="4" id="KW-1185">Reference proteome</keyword>
<dbReference type="AlphaFoldDB" id="A0A6P2DGS4"/>